<dbReference type="InterPro" id="IPR016155">
    <property type="entry name" value="Mopterin_synth/thiamin_S_b"/>
</dbReference>
<dbReference type="Gene3D" id="3.10.20.30">
    <property type="match status" value="1"/>
</dbReference>
<protein>
    <submittedName>
        <fullName evidence="1">MoaD/ThiS family protein</fullName>
    </submittedName>
</protein>
<name>A0ABD5MFU2_9EURY</name>
<dbReference type="InterPro" id="IPR012675">
    <property type="entry name" value="Beta-grasp_dom_sf"/>
</dbReference>
<organism evidence="1 2">
    <name type="scientific">Halobellus rubicundus</name>
    <dbReference type="NCBI Taxonomy" id="2996466"/>
    <lineage>
        <taxon>Archaea</taxon>
        <taxon>Methanobacteriati</taxon>
        <taxon>Methanobacteriota</taxon>
        <taxon>Stenosarchaea group</taxon>
        <taxon>Halobacteria</taxon>
        <taxon>Halobacteriales</taxon>
        <taxon>Haloferacaceae</taxon>
        <taxon>Halobellus</taxon>
    </lineage>
</organism>
<accession>A0ABD5MFU2</accession>
<sequence length="133" mass="14663">MAQTSTTDLRQRPETTVEVRATGHVRDALGTPSITFTFEGDTLREFAAAFFEEHDVRDLVIAETEAESATRGWAPIDAGDVPGDLLKNPDGEQTRAYARILVNGRFNETLDGFDTELDDGDRVALVNPFLFCV</sequence>
<proteinExistence type="predicted"/>
<evidence type="ECO:0000313" key="2">
    <source>
        <dbReference type="Proteomes" id="UP001570511"/>
    </source>
</evidence>
<dbReference type="EMBL" id="JBGNYA010000001">
    <property type="protein sequence ID" value="MFA1611479.1"/>
    <property type="molecule type" value="Genomic_DNA"/>
</dbReference>
<gene>
    <name evidence="1" type="ORF">OS889_10755</name>
</gene>
<evidence type="ECO:0000313" key="1">
    <source>
        <dbReference type="EMBL" id="MFA1611479.1"/>
    </source>
</evidence>
<dbReference type="RefSeq" id="WP_372389772.1">
    <property type="nucleotide sequence ID" value="NZ_JBGNYA010000001.1"/>
</dbReference>
<dbReference type="AlphaFoldDB" id="A0ABD5MFU2"/>
<reference evidence="1 2" key="1">
    <citation type="submission" date="2024-08" db="EMBL/GenBank/DDBJ databases">
        <title>Halobellus sp. MBLA0158 whole genome sequence.</title>
        <authorList>
            <person name="Hwang C.Y."/>
            <person name="Cho E.-S."/>
            <person name="Seo M.-J."/>
        </authorList>
    </citation>
    <scope>NUCLEOTIDE SEQUENCE [LARGE SCALE GENOMIC DNA]</scope>
    <source>
        <strain evidence="1 2">MBLA0158</strain>
    </source>
</reference>
<comment type="caution">
    <text evidence="1">The sequence shown here is derived from an EMBL/GenBank/DDBJ whole genome shotgun (WGS) entry which is preliminary data.</text>
</comment>
<dbReference type="SUPFAM" id="SSF54285">
    <property type="entry name" value="MoaD/ThiS"/>
    <property type="match status" value="1"/>
</dbReference>
<dbReference type="Proteomes" id="UP001570511">
    <property type="component" value="Unassembled WGS sequence"/>
</dbReference>
<keyword evidence="2" id="KW-1185">Reference proteome</keyword>